<keyword evidence="3" id="KW-1185">Reference proteome</keyword>
<comment type="caution">
    <text evidence="2">The sequence shown here is derived from an EMBL/GenBank/DDBJ whole genome shotgun (WGS) entry which is preliminary data.</text>
</comment>
<evidence type="ECO:0000313" key="2">
    <source>
        <dbReference type="EMBL" id="KAA8894366.1"/>
    </source>
</evidence>
<accession>A0A5J5EHI1</accession>
<dbReference type="AlphaFoldDB" id="A0A5J5EHI1"/>
<name>A0A5J5EHI1_9PEZI</name>
<organism evidence="2 3">
    <name type="scientific">Sphaerosporella brunnea</name>
    <dbReference type="NCBI Taxonomy" id="1250544"/>
    <lineage>
        <taxon>Eukaryota</taxon>
        <taxon>Fungi</taxon>
        <taxon>Dikarya</taxon>
        <taxon>Ascomycota</taxon>
        <taxon>Pezizomycotina</taxon>
        <taxon>Pezizomycetes</taxon>
        <taxon>Pezizales</taxon>
        <taxon>Pyronemataceae</taxon>
        <taxon>Sphaerosporella</taxon>
    </lineage>
</organism>
<evidence type="ECO:0000256" key="1">
    <source>
        <dbReference type="SAM" id="MobiDB-lite"/>
    </source>
</evidence>
<feature type="region of interest" description="Disordered" evidence="1">
    <location>
        <begin position="94"/>
        <end position="197"/>
    </location>
</feature>
<proteinExistence type="predicted"/>
<dbReference type="Proteomes" id="UP000326924">
    <property type="component" value="Unassembled WGS sequence"/>
</dbReference>
<dbReference type="InParanoid" id="A0A5J5EHI1"/>
<reference evidence="2 3" key="1">
    <citation type="submission" date="2019-09" db="EMBL/GenBank/DDBJ databases">
        <title>Draft genome of the ectomycorrhizal ascomycete Sphaerosporella brunnea.</title>
        <authorList>
            <consortium name="DOE Joint Genome Institute"/>
            <person name="Benucci G.M."/>
            <person name="Marozzi G."/>
            <person name="Antonielli L."/>
            <person name="Sanchez S."/>
            <person name="Marco P."/>
            <person name="Wang X."/>
            <person name="Falini L.B."/>
            <person name="Barry K."/>
            <person name="Haridas S."/>
            <person name="Lipzen A."/>
            <person name="Labutti K."/>
            <person name="Grigoriev I.V."/>
            <person name="Murat C."/>
            <person name="Martin F."/>
            <person name="Albertini E."/>
            <person name="Donnini D."/>
            <person name="Bonito G."/>
        </authorList>
    </citation>
    <scope>NUCLEOTIDE SEQUENCE [LARGE SCALE GENOMIC DNA]</scope>
    <source>
        <strain evidence="2 3">Sb_GMNB300</strain>
    </source>
</reference>
<feature type="compositionally biased region" description="Basic residues" evidence="1">
    <location>
        <begin position="163"/>
        <end position="174"/>
    </location>
</feature>
<sequence length="212" mass="23635">MSAIGKRRIVLVKAVADVWNEFQSIQKRNMIARTFRKLGMTLPIDGSCNHELSVKDISKEHLNIGDWQREAPEDNPNDEVDPACDNHPAIEFVDADAPDNFSDPAPALPPLNASPTIASSSGSSKTRQKQKRLPSDDPLWDVPAREHVAGRVQTPASSSAVHKNSKTKSRRHHYLPATDPLWNQPARDHATGVVPTPQDSRAFWWSKKAWDK</sequence>
<dbReference type="EMBL" id="VXIS01000345">
    <property type="protein sequence ID" value="KAA8894366.1"/>
    <property type="molecule type" value="Genomic_DNA"/>
</dbReference>
<protein>
    <submittedName>
        <fullName evidence="2">Uncharacterized protein</fullName>
    </submittedName>
</protein>
<evidence type="ECO:0000313" key="3">
    <source>
        <dbReference type="Proteomes" id="UP000326924"/>
    </source>
</evidence>
<gene>
    <name evidence="2" type="ORF">FN846DRAFT_1000597</name>
</gene>